<dbReference type="AlphaFoldDB" id="A0A8D8ZCK9"/>
<accession>A0A8D8ZCK9</accession>
<proteinExistence type="predicted"/>
<name>A0A8D8ZCK9_9HEMI</name>
<reference evidence="1" key="1">
    <citation type="submission" date="2021-05" db="EMBL/GenBank/DDBJ databases">
        <authorList>
            <person name="Alioto T."/>
            <person name="Alioto T."/>
            <person name="Gomez Garrido J."/>
        </authorList>
    </citation>
    <scope>NUCLEOTIDE SEQUENCE</scope>
</reference>
<organism evidence="1">
    <name type="scientific">Cacopsylla melanoneura</name>
    <dbReference type="NCBI Taxonomy" id="428564"/>
    <lineage>
        <taxon>Eukaryota</taxon>
        <taxon>Metazoa</taxon>
        <taxon>Ecdysozoa</taxon>
        <taxon>Arthropoda</taxon>
        <taxon>Hexapoda</taxon>
        <taxon>Insecta</taxon>
        <taxon>Pterygota</taxon>
        <taxon>Neoptera</taxon>
        <taxon>Paraneoptera</taxon>
        <taxon>Hemiptera</taxon>
        <taxon>Sternorrhyncha</taxon>
        <taxon>Psylloidea</taxon>
        <taxon>Psyllidae</taxon>
        <taxon>Psyllinae</taxon>
        <taxon>Cacopsylla</taxon>
    </lineage>
</organism>
<protein>
    <submittedName>
        <fullName evidence="1">Uncharacterized protein</fullName>
    </submittedName>
</protein>
<evidence type="ECO:0000313" key="1">
    <source>
        <dbReference type="EMBL" id="CAG6745368.1"/>
    </source>
</evidence>
<sequence>MDKALYFSIYVILSWYMDHIVHVPGCITLCTYINRTKSTLYEMSEYIYCRSLKVGCVEIAEGRIRTWQHQSVHNIHRKNMSWTDGIFIISGKGPQCSLKRIPTRVSPVLMRVMIGSILSSTLSLGFPLCLTSGSPPPLLSLEISMRIAGIACSSSDLFIARCNNNNAILSS</sequence>
<dbReference type="EMBL" id="HBUF01492896">
    <property type="protein sequence ID" value="CAG6745368.1"/>
    <property type="molecule type" value="Transcribed_RNA"/>
</dbReference>